<dbReference type="SUPFAM" id="SSF56935">
    <property type="entry name" value="Porins"/>
    <property type="match status" value="1"/>
</dbReference>
<dbReference type="AlphaFoldDB" id="A0A8J3CJK8"/>
<evidence type="ECO:0000313" key="3">
    <source>
        <dbReference type="Proteomes" id="UP000634004"/>
    </source>
</evidence>
<keyword evidence="3" id="KW-1185">Reference proteome</keyword>
<reference evidence="2" key="1">
    <citation type="journal article" date="2014" name="Int. J. Syst. Evol. Microbiol.">
        <title>Complete genome sequence of Corynebacterium casei LMG S-19264T (=DSM 44701T), isolated from a smear-ripened cheese.</title>
        <authorList>
            <consortium name="US DOE Joint Genome Institute (JGI-PGF)"/>
            <person name="Walter F."/>
            <person name="Albersmeier A."/>
            <person name="Kalinowski J."/>
            <person name="Ruckert C."/>
        </authorList>
    </citation>
    <scope>NUCLEOTIDE SEQUENCE</scope>
    <source>
        <strain evidence="2">KCTC 32513</strain>
    </source>
</reference>
<name>A0A8J3CJK8_9PROT</name>
<evidence type="ECO:0000313" key="2">
    <source>
        <dbReference type="EMBL" id="GHA81212.1"/>
    </source>
</evidence>
<feature type="signal peptide" evidence="1">
    <location>
        <begin position="1"/>
        <end position="23"/>
    </location>
</feature>
<dbReference type="EMBL" id="BMZH01000001">
    <property type="protein sequence ID" value="GHA81212.1"/>
    <property type="molecule type" value="Genomic_DNA"/>
</dbReference>
<sequence>MTKLKISLLACAAIGAVSLPVLANHGASNGLRGMFQSSGHSHGQYLPPQSWQHERLISQYQLVDSGQYVTSNVQYAQPAYGQPSYPQPGYGQPTYSQPSYPQARPVNFGLRGYSNPNAVSYSPAASQAFMRDRNTSIGGVNVRTSVQNTRDMLDFQENTTGKTLTLLSNRASGVLQPNSLYLGGHLQGSFMYQKTDAPGQFPILSRFPFFSNGTDQEAGVFAINNAALTFTSTFGDWTTLHLQPEYSETEYPGEQDEFQLRKAFVVFGNLQRSPFYAAFGRKTIDFGNFDSYNAFTQNEGHHYFWAVSDQPVAELGFYNNGFKLSASAFSGGRQLRVAFADENNNIANYAASAEKEFLLGNSSAFTVGGGYLHDTIYRDNFTAHTFQGRATGTPPANFISYRNSLVNGFAEYNSPFLDAMVEYTTTLEPWAAAIPQAVDGTPLPQYLIDPAGSTTDINNINFDENLSTLVAQVRVKPYVNGRQMAIAASGSWGNISDDTGNVGMFGQPTSFEKNQQHAVSVEYPISDFLDVGVEYVYNKGFIPFVAPQQISNDQTQAHALNAGFKVRF</sequence>
<dbReference type="Proteomes" id="UP000634004">
    <property type="component" value="Unassembled WGS sequence"/>
</dbReference>
<comment type="caution">
    <text evidence="2">The sequence shown here is derived from an EMBL/GenBank/DDBJ whole genome shotgun (WGS) entry which is preliminary data.</text>
</comment>
<evidence type="ECO:0000256" key="1">
    <source>
        <dbReference type="SAM" id="SignalP"/>
    </source>
</evidence>
<evidence type="ECO:0008006" key="4">
    <source>
        <dbReference type="Google" id="ProtNLM"/>
    </source>
</evidence>
<accession>A0A8J3CJK8</accession>
<gene>
    <name evidence="2" type="ORF">GCM10009069_00170</name>
</gene>
<keyword evidence="1" id="KW-0732">Signal</keyword>
<reference evidence="2" key="2">
    <citation type="submission" date="2020-09" db="EMBL/GenBank/DDBJ databases">
        <authorList>
            <person name="Sun Q."/>
            <person name="Kim S."/>
        </authorList>
    </citation>
    <scope>NUCLEOTIDE SEQUENCE</scope>
    <source>
        <strain evidence="2">KCTC 32513</strain>
    </source>
</reference>
<organism evidence="2 3">
    <name type="scientific">Algimonas arctica</name>
    <dbReference type="NCBI Taxonomy" id="1479486"/>
    <lineage>
        <taxon>Bacteria</taxon>
        <taxon>Pseudomonadati</taxon>
        <taxon>Pseudomonadota</taxon>
        <taxon>Alphaproteobacteria</taxon>
        <taxon>Maricaulales</taxon>
        <taxon>Robiginitomaculaceae</taxon>
        <taxon>Algimonas</taxon>
    </lineage>
</organism>
<proteinExistence type="predicted"/>
<protein>
    <recommendedName>
        <fullName evidence="4">Porin</fullName>
    </recommendedName>
</protein>
<feature type="chain" id="PRO_5035265480" description="Porin" evidence="1">
    <location>
        <begin position="24"/>
        <end position="568"/>
    </location>
</feature>